<accession>A0A392RNC0</accession>
<reference evidence="1 2" key="1">
    <citation type="journal article" date="2018" name="Front. Plant Sci.">
        <title>Red Clover (Trifolium pratense) and Zigzag Clover (T. medium) - A Picture of Genomic Similarities and Differences.</title>
        <authorList>
            <person name="Dluhosova J."/>
            <person name="Istvanek J."/>
            <person name="Nedelnik J."/>
            <person name="Repkova J."/>
        </authorList>
    </citation>
    <scope>NUCLEOTIDE SEQUENCE [LARGE SCALE GENOMIC DNA]</scope>
    <source>
        <strain evidence="2">cv. 10/8</strain>
        <tissue evidence="1">Leaf</tissue>
    </source>
</reference>
<dbReference type="EMBL" id="LXQA010243005">
    <property type="protein sequence ID" value="MCI37290.1"/>
    <property type="molecule type" value="Genomic_DNA"/>
</dbReference>
<name>A0A392RNC0_9FABA</name>
<organism evidence="1 2">
    <name type="scientific">Trifolium medium</name>
    <dbReference type="NCBI Taxonomy" id="97028"/>
    <lineage>
        <taxon>Eukaryota</taxon>
        <taxon>Viridiplantae</taxon>
        <taxon>Streptophyta</taxon>
        <taxon>Embryophyta</taxon>
        <taxon>Tracheophyta</taxon>
        <taxon>Spermatophyta</taxon>
        <taxon>Magnoliopsida</taxon>
        <taxon>eudicotyledons</taxon>
        <taxon>Gunneridae</taxon>
        <taxon>Pentapetalae</taxon>
        <taxon>rosids</taxon>
        <taxon>fabids</taxon>
        <taxon>Fabales</taxon>
        <taxon>Fabaceae</taxon>
        <taxon>Papilionoideae</taxon>
        <taxon>50 kb inversion clade</taxon>
        <taxon>NPAAA clade</taxon>
        <taxon>Hologalegina</taxon>
        <taxon>IRL clade</taxon>
        <taxon>Trifolieae</taxon>
        <taxon>Trifolium</taxon>
    </lineage>
</organism>
<evidence type="ECO:0000313" key="1">
    <source>
        <dbReference type="EMBL" id="MCI37290.1"/>
    </source>
</evidence>
<protein>
    <submittedName>
        <fullName evidence="1">Uncharacterized protein</fullName>
    </submittedName>
</protein>
<dbReference type="AlphaFoldDB" id="A0A392RNC0"/>
<dbReference type="Proteomes" id="UP000265520">
    <property type="component" value="Unassembled WGS sequence"/>
</dbReference>
<evidence type="ECO:0000313" key="2">
    <source>
        <dbReference type="Proteomes" id="UP000265520"/>
    </source>
</evidence>
<comment type="caution">
    <text evidence="1">The sequence shown here is derived from an EMBL/GenBank/DDBJ whole genome shotgun (WGS) entry which is preliminary data.</text>
</comment>
<feature type="non-terminal residue" evidence="1">
    <location>
        <position position="48"/>
    </location>
</feature>
<proteinExistence type="predicted"/>
<sequence>MNVVESFLLEGVPDVCTWKHSLSDTYSTKDAYMWLLDPSLSQTQDTFW</sequence>
<keyword evidence="2" id="KW-1185">Reference proteome</keyword>